<keyword evidence="2" id="KW-1185">Reference proteome</keyword>
<comment type="caution">
    <text evidence="1">The sequence shown here is derived from an EMBL/GenBank/DDBJ whole genome shotgun (WGS) entry which is preliminary data.</text>
</comment>
<accession>A0A8T3AJH6</accession>
<evidence type="ECO:0000313" key="2">
    <source>
        <dbReference type="Proteomes" id="UP000829196"/>
    </source>
</evidence>
<evidence type="ECO:0000313" key="1">
    <source>
        <dbReference type="EMBL" id="KAI0496387.1"/>
    </source>
</evidence>
<reference evidence="1" key="1">
    <citation type="journal article" date="2022" name="Front. Genet.">
        <title>Chromosome-Scale Assembly of the Dendrobium nobile Genome Provides Insights Into the Molecular Mechanism of the Biosynthesis of the Medicinal Active Ingredient of Dendrobium.</title>
        <authorList>
            <person name="Xu Q."/>
            <person name="Niu S.-C."/>
            <person name="Li K.-L."/>
            <person name="Zheng P.-J."/>
            <person name="Zhang X.-J."/>
            <person name="Jia Y."/>
            <person name="Liu Y."/>
            <person name="Niu Y.-X."/>
            <person name="Yu L.-H."/>
            <person name="Chen D.-F."/>
            <person name="Zhang G.-Q."/>
        </authorList>
    </citation>
    <scope>NUCLEOTIDE SEQUENCE</scope>
    <source>
        <tissue evidence="1">Leaf</tissue>
    </source>
</reference>
<dbReference type="Proteomes" id="UP000829196">
    <property type="component" value="Unassembled WGS sequence"/>
</dbReference>
<sequence>MASKQFSDSCWRKKSKKKKLRIRPNPAFCWRKNKFFCLMFSCCLPSCLFSSYDFFTQNISIL</sequence>
<proteinExistence type="predicted"/>
<name>A0A8T3AJH6_DENNO</name>
<dbReference type="EMBL" id="JAGYWB010000016">
    <property type="protein sequence ID" value="KAI0496387.1"/>
    <property type="molecule type" value="Genomic_DNA"/>
</dbReference>
<dbReference type="AlphaFoldDB" id="A0A8T3AJH6"/>
<gene>
    <name evidence="1" type="ORF">KFK09_022703</name>
</gene>
<protein>
    <submittedName>
        <fullName evidence="1">Uncharacterized protein</fullName>
    </submittedName>
</protein>
<organism evidence="1 2">
    <name type="scientific">Dendrobium nobile</name>
    <name type="common">Orchid</name>
    <dbReference type="NCBI Taxonomy" id="94219"/>
    <lineage>
        <taxon>Eukaryota</taxon>
        <taxon>Viridiplantae</taxon>
        <taxon>Streptophyta</taxon>
        <taxon>Embryophyta</taxon>
        <taxon>Tracheophyta</taxon>
        <taxon>Spermatophyta</taxon>
        <taxon>Magnoliopsida</taxon>
        <taxon>Liliopsida</taxon>
        <taxon>Asparagales</taxon>
        <taxon>Orchidaceae</taxon>
        <taxon>Epidendroideae</taxon>
        <taxon>Malaxideae</taxon>
        <taxon>Dendrobiinae</taxon>
        <taxon>Dendrobium</taxon>
    </lineage>
</organism>